<dbReference type="Gene3D" id="3.90.79.10">
    <property type="entry name" value="Nucleoside Triphosphate Pyrophosphohydrolase"/>
    <property type="match status" value="1"/>
</dbReference>
<dbReference type="SUPFAM" id="SSF55811">
    <property type="entry name" value="Nudix"/>
    <property type="match status" value="1"/>
</dbReference>
<dbReference type="InterPro" id="IPR020084">
    <property type="entry name" value="NUDIX_hydrolase_CS"/>
</dbReference>
<evidence type="ECO:0000259" key="4">
    <source>
        <dbReference type="PROSITE" id="PS51462"/>
    </source>
</evidence>
<dbReference type="InterPro" id="IPR000086">
    <property type="entry name" value="NUDIX_hydrolase_dom"/>
</dbReference>
<dbReference type="Pfam" id="PF00293">
    <property type="entry name" value="NUDIX"/>
    <property type="match status" value="1"/>
</dbReference>
<dbReference type="AlphaFoldDB" id="A0A7W3P5J9"/>
<evidence type="ECO:0000313" key="5">
    <source>
        <dbReference type="EMBL" id="MBA8793947.1"/>
    </source>
</evidence>
<evidence type="ECO:0000256" key="3">
    <source>
        <dbReference type="ARBA" id="ARBA00022842"/>
    </source>
</evidence>
<dbReference type="InterPro" id="IPR015797">
    <property type="entry name" value="NUDIX_hydrolase-like_dom_sf"/>
</dbReference>
<dbReference type="PROSITE" id="PS00893">
    <property type="entry name" value="NUDIX_BOX"/>
    <property type="match status" value="1"/>
</dbReference>
<dbReference type="Proteomes" id="UP000523079">
    <property type="component" value="Unassembled WGS sequence"/>
</dbReference>
<feature type="domain" description="Nudix hydrolase" evidence="4">
    <location>
        <begin position="12"/>
        <end position="155"/>
    </location>
</feature>
<dbReference type="RefSeq" id="WP_182559485.1">
    <property type="nucleotide sequence ID" value="NZ_JACGWT010000002.1"/>
</dbReference>
<comment type="caution">
    <text evidence="5">The sequence shown here is derived from an EMBL/GenBank/DDBJ whole genome shotgun (WGS) entry which is preliminary data.</text>
</comment>
<evidence type="ECO:0000256" key="2">
    <source>
        <dbReference type="ARBA" id="ARBA00022801"/>
    </source>
</evidence>
<gene>
    <name evidence="5" type="ORF">FHX74_001552</name>
</gene>
<dbReference type="PANTHER" id="PTHR43046">
    <property type="entry name" value="GDP-MANNOSE MANNOSYL HYDROLASE"/>
    <property type="match status" value="1"/>
</dbReference>
<accession>A0A7W3P5J9</accession>
<evidence type="ECO:0000313" key="6">
    <source>
        <dbReference type="Proteomes" id="UP000523079"/>
    </source>
</evidence>
<name>A0A7W3P5J9_9ACTN</name>
<keyword evidence="3" id="KW-0460">Magnesium</keyword>
<dbReference type="GO" id="GO:0016787">
    <property type="term" value="F:hydrolase activity"/>
    <property type="evidence" value="ECO:0007669"/>
    <property type="project" value="UniProtKB-KW"/>
</dbReference>
<proteinExistence type="predicted"/>
<dbReference type="PROSITE" id="PS51462">
    <property type="entry name" value="NUDIX"/>
    <property type="match status" value="1"/>
</dbReference>
<organism evidence="5 6">
    <name type="scientific">Microlunatus kandeliicorticis</name>
    <dbReference type="NCBI Taxonomy" id="1759536"/>
    <lineage>
        <taxon>Bacteria</taxon>
        <taxon>Bacillati</taxon>
        <taxon>Actinomycetota</taxon>
        <taxon>Actinomycetes</taxon>
        <taxon>Propionibacteriales</taxon>
        <taxon>Propionibacteriaceae</taxon>
        <taxon>Microlunatus</taxon>
    </lineage>
</organism>
<comment type="cofactor">
    <cofactor evidence="1">
        <name>Mg(2+)</name>
        <dbReference type="ChEBI" id="CHEBI:18420"/>
    </cofactor>
</comment>
<keyword evidence="2" id="KW-0378">Hydrolase</keyword>
<evidence type="ECO:0000256" key="1">
    <source>
        <dbReference type="ARBA" id="ARBA00001946"/>
    </source>
</evidence>
<protein>
    <submittedName>
        <fullName evidence="5">8-oxo-dGTP pyrophosphatase MutT (NUDIX family)</fullName>
    </submittedName>
</protein>
<reference evidence="5 6" key="1">
    <citation type="submission" date="2020-07" db="EMBL/GenBank/DDBJ databases">
        <title>Sequencing the genomes of 1000 actinobacteria strains.</title>
        <authorList>
            <person name="Klenk H.-P."/>
        </authorList>
    </citation>
    <scope>NUCLEOTIDE SEQUENCE [LARGE SCALE GENOMIC DNA]</scope>
    <source>
        <strain evidence="5 6">DSM 100723</strain>
    </source>
</reference>
<keyword evidence="6" id="KW-1185">Reference proteome</keyword>
<sequence>MPDDPNQPRTALDRRAARVLPVNHRDEVLLLRGFEPAHPDDLFWFSVGGGLDEGEDDRQAAVRELWEETRIRATTAALVGPLLSETVGFSWGRYDITQQQTWWAVRVGDVPVSFEGLDEVERATTVEHRWWSATDLDASDQTAAPGLVEQIRMAVAAC</sequence>
<dbReference type="CDD" id="cd04685">
    <property type="entry name" value="NUDIX_Hydrolase"/>
    <property type="match status" value="1"/>
</dbReference>
<dbReference type="EMBL" id="JACGWT010000002">
    <property type="protein sequence ID" value="MBA8793947.1"/>
    <property type="molecule type" value="Genomic_DNA"/>
</dbReference>
<dbReference type="PANTHER" id="PTHR43046:SF12">
    <property type="entry name" value="GDP-MANNOSE MANNOSYL HYDROLASE"/>
    <property type="match status" value="1"/>
</dbReference>